<comment type="caution">
    <text evidence="1">The sequence shown here is derived from an EMBL/GenBank/DDBJ whole genome shotgun (WGS) entry which is preliminary data.</text>
</comment>
<protein>
    <submittedName>
        <fullName evidence="1">Huntingtin</fullName>
    </submittedName>
</protein>
<accession>A0A4Z2CKP8</accession>
<evidence type="ECO:0000313" key="1">
    <source>
        <dbReference type="EMBL" id="TNN04819.1"/>
    </source>
</evidence>
<gene>
    <name evidence="1" type="ORF">EWB00_010601</name>
</gene>
<dbReference type="OrthoDB" id="10065698at2759"/>
<dbReference type="InterPro" id="IPR016024">
    <property type="entry name" value="ARM-type_fold"/>
</dbReference>
<proteinExistence type="predicted"/>
<dbReference type="SUPFAM" id="SSF48371">
    <property type="entry name" value="ARM repeat"/>
    <property type="match status" value="1"/>
</dbReference>
<evidence type="ECO:0000313" key="2">
    <source>
        <dbReference type="Proteomes" id="UP000311919"/>
    </source>
</evidence>
<sequence length="163" mass="17891">MSSIPVTELDLLSALQAVGALNKSDETSRLFESKSTLNDAPIGTASSIWSDSFPIFERSESLRIIHNLVEGLIRVQTRDSSTATRHLGVVLSSLFRFLSDSNSDVRIAADEGLNKLIKVNCLLSNIEILSFTLTVNKLNRLQGIFEGTSKPTLQLVVLLLMDE</sequence>
<dbReference type="Proteomes" id="UP000311919">
    <property type="component" value="Unassembled WGS sequence"/>
</dbReference>
<organism evidence="1 2">
    <name type="scientific">Schistosoma japonicum</name>
    <name type="common">Blood fluke</name>
    <dbReference type="NCBI Taxonomy" id="6182"/>
    <lineage>
        <taxon>Eukaryota</taxon>
        <taxon>Metazoa</taxon>
        <taxon>Spiralia</taxon>
        <taxon>Lophotrochozoa</taxon>
        <taxon>Platyhelminthes</taxon>
        <taxon>Trematoda</taxon>
        <taxon>Digenea</taxon>
        <taxon>Strigeidida</taxon>
        <taxon>Schistosomatoidea</taxon>
        <taxon>Schistosomatidae</taxon>
        <taxon>Schistosoma</taxon>
    </lineage>
</organism>
<name>A0A4Z2CKP8_SCHJA</name>
<reference evidence="1 2" key="1">
    <citation type="submission" date="2019-03" db="EMBL/GenBank/DDBJ databases">
        <title>An improved genome assembly of the fluke Schistosoma japonicum.</title>
        <authorList>
            <person name="Hu W."/>
            <person name="Luo F."/>
            <person name="Yin M."/>
            <person name="Mo X."/>
            <person name="Sun C."/>
            <person name="Wu Q."/>
            <person name="Zhu B."/>
            <person name="Xiang M."/>
            <person name="Wang J."/>
            <person name="Wang Y."/>
            <person name="Zhang T."/>
            <person name="Xu B."/>
            <person name="Zheng H."/>
            <person name="Feng Z."/>
        </authorList>
    </citation>
    <scope>NUCLEOTIDE SEQUENCE [LARGE SCALE GENOMIC DNA]</scope>
    <source>
        <strain evidence="1">HuSjv2</strain>
        <tissue evidence="1">Worms</tissue>
    </source>
</reference>
<dbReference type="EMBL" id="SKCS01000834">
    <property type="protein sequence ID" value="TNN04819.1"/>
    <property type="molecule type" value="Genomic_DNA"/>
</dbReference>
<dbReference type="AlphaFoldDB" id="A0A4Z2CKP8"/>
<dbReference type="STRING" id="6182.A0A4Z2CKP8"/>
<keyword evidence="2" id="KW-1185">Reference proteome</keyword>